<reference evidence="4 5" key="1">
    <citation type="submission" date="2012-02" db="EMBL/GenBank/DDBJ databases">
        <title>Complete genome sequence of Phycisphaera mikurensis NBRC 102666.</title>
        <authorList>
            <person name="Ankai A."/>
            <person name="Hosoyama A."/>
            <person name="Terui Y."/>
            <person name="Sekine M."/>
            <person name="Fukai R."/>
            <person name="Kato Y."/>
            <person name="Nakamura S."/>
            <person name="Yamada-Narita S."/>
            <person name="Kawakoshi A."/>
            <person name="Fukunaga Y."/>
            <person name="Yamazaki S."/>
            <person name="Fujita N."/>
        </authorList>
    </citation>
    <scope>NUCLEOTIDE SEQUENCE [LARGE SCALE GENOMIC DNA]</scope>
    <source>
        <strain evidence="5">NBRC 102666 / KCTC 22515 / FYK2301M01</strain>
    </source>
</reference>
<dbReference type="AlphaFoldDB" id="I0IB05"/>
<dbReference type="GO" id="GO:0004049">
    <property type="term" value="F:anthranilate synthase activity"/>
    <property type="evidence" value="ECO:0007669"/>
    <property type="project" value="UniProtKB-EC"/>
</dbReference>
<evidence type="ECO:0000256" key="1">
    <source>
        <dbReference type="SAM" id="MobiDB-lite"/>
    </source>
</evidence>
<dbReference type="HOGENOM" id="CLU_006493_9_3_0"/>
<gene>
    <name evidence="4" type="primary">trpE</name>
    <name evidence="4" type="ordered locus">PSMK_02840</name>
</gene>
<dbReference type="Gene3D" id="3.60.120.10">
    <property type="entry name" value="Anthranilate synthase"/>
    <property type="match status" value="1"/>
</dbReference>
<dbReference type="Pfam" id="PF00425">
    <property type="entry name" value="Chorismate_bind"/>
    <property type="match status" value="1"/>
</dbReference>
<accession>I0IB05</accession>
<evidence type="ECO:0000313" key="5">
    <source>
        <dbReference type="Proteomes" id="UP000007881"/>
    </source>
</evidence>
<dbReference type="EMBL" id="AP012338">
    <property type="protein sequence ID" value="BAM02443.1"/>
    <property type="molecule type" value="Genomic_DNA"/>
</dbReference>
<dbReference type="eggNOG" id="COG0147">
    <property type="taxonomic scope" value="Bacteria"/>
</dbReference>
<keyword evidence="4" id="KW-0456">Lyase</keyword>
<dbReference type="InterPro" id="IPR019999">
    <property type="entry name" value="Anth_synth_I-like"/>
</dbReference>
<feature type="region of interest" description="Disordered" evidence="1">
    <location>
        <begin position="222"/>
        <end position="251"/>
    </location>
</feature>
<dbReference type="InterPro" id="IPR006805">
    <property type="entry name" value="Anth_synth_I_N"/>
</dbReference>
<evidence type="ECO:0000259" key="3">
    <source>
        <dbReference type="Pfam" id="PF04715"/>
    </source>
</evidence>
<feature type="domain" description="Chorismate-utilising enzyme C-terminal" evidence="2">
    <location>
        <begin position="256"/>
        <end position="514"/>
    </location>
</feature>
<dbReference type="InterPro" id="IPR015890">
    <property type="entry name" value="Chorismate_C"/>
</dbReference>
<dbReference type="SUPFAM" id="SSF56322">
    <property type="entry name" value="ADC synthase"/>
    <property type="match status" value="1"/>
</dbReference>
<feature type="domain" description="Anthranilate synthase component I N-terminal" evidence="3">
    <location>
        <begin position="39"/>
        <end position="189"/>
    </location>
</feature>
<dbReference type="PRINTS" id="PR00095">
    <property type="entry name" value="ANTSNTHASEI"/>
</dbReference>
<dbReference type="RefSeq" id="WP_014435663.1">
    <property type="nucleotide sequence ID" value="NC_017080.1"/>
</dbReference>
<keyword evidence="5" id="KW-1185">Reference proteome</keyword>
<dbReference type="KEGG" id="phm:PSMK_02840"/>
<evidence type="ECO:0000313" key="4">
    <source>
        <dbReference type="EMBL" id="BAM02443.1"/>
    </source>
</evidence>
<evidence type="ECO:0000259" key="2">
    <source>
        <dbReference type="Pfam" id="PF00425"/>
    </source>
</evidence>
<organism evidence="4 5">
    <name type="scientific">Phycisphaera mikurensis (strain NBRC 102666 / KCTC 22515 / FYK2301M01)</name>
    <dbReference type="NCBI Taxonomy" id="1142394"/>
    <lineage>
        <taxon>Bacteria</taxon>
        <taxon>Pseudomonadati</taxon>
        <taxon>Planctomycetota</taxon>
        <taxon>Phycisphaerae</taxon>
        <taxon>Phycisphaerales</taxon>
        <taxon>Phycisphaeraceae</taxon>
        <taxon>Phycisphaera</taxon>
    </lineage>
</organism>
<dbReference type="PATRIC" id="fig|1142394.8.peg.290"/>
<dbReference type="PANTHER" id="PTHR11236:SF9">
    <property type="entry name" value="ANTHRANILATE SYNTHASE COMPONENT 1"/>
    <property type="match status" value="1"/>
</dbReference>
<dbReference type="STRING" id="1142394.PSMK_02840"/>
<dbReference type="Pfam" id="PF04715">
    <property type="entry name" value="Anth_synt_I_N"/>
    <property type="match status" value="1"/>
</dbReference>
<dbReference type="PANTHER" id="PTHR11236">
    <property type="entry name" value="AMINOBENZOATE/ANTHRANILATE SYNTHASE"/>
    <property type="match status" value="1"/>
</dbReference>
<dbReference type="EC" id="4.1.3.27" evidence="4"/>
<sequence length="542" mass="57175">MTATCQPDAEAFEAAAAAARGRTPGVALRLPVVRRLLGDALTPVLAYRRLVRGERRLAPSFLLDSVTGGDTVGRYSFLGSRPVAEVIARGPVLEVRDHAAGTSASRPCDDPLRAMPALTRQLAPGRWVAPAGLPPFAGGWVGYAGYDTVRYTEPDALGPGPPDDRDLPDLHFQLYPELVAFDHAEGTLLLIGSAALPADRDASEAFSAAVRGLDALQERLLGGEPEPVATPPRHAAGRRGGHAAPDLGPSSLGAGGYQDAVRRVKEYVAAGDAFQVVPSQRFEVETAADPFDVYRALRAVNPSPYLFYLQAGGAVLVGSSPEILVKVVGGVAASRPLAGTRPRGRDAAEDDELSAQLRADPKDTAEHSMLVDLHRNDIGRVAEPGSVGLTELMAVERYSHVMHLSSEVRGRLREGVDAWEALRVSLPVGTVSGAPKVRAMQIIDELEPVKRGPYGGAVGHAGFNGDLDTCIALRTMVVLPPRRRGGPWRVHLQAGGGVVADSDPDAEHQETLNKAAGLLEAVRLAERLFGGSDPPPADDPAA</sequence>
<protein>
    <submittedName>
        <fullName evidence="4">Anthranilate synthase component I</fullName>
        <ecNumber evidence="4">4.1.3.27</ecNumber>
    </submittedName>
</protein>
<dbReference type="Proteomes" id="UP000007881">
    <property type="component" value="Chromosome"/>
</dbReference>
<dbReference type="GO" id="GO:0000162">
    <property type="term" value="P:L-tryptophan biosynthetic process"/>
    <property type="evidence" value="ECO:0007669"/>
    <property type="project" value="TreeGrafter"/>
</dbReference>
<name>I0IB05_PHYMF</name>
<dbReference type="OrthoDB" id="9803598at2"/>
<proteinExistence type="predicted"/>
<dbReference type="InterPro" id="IPR005801">
    <property type="entry name" value="ADC_synthase"/>
</dbReference>